<evidence type="ECO:0000313" key="1">
    <source>
        <dbReference type="EMBL" id="THV75759.1"/>
    </source>
</evidence>
<reference evidence="1 2" key="1">
    <citation type="submission" date="2018-10" db="EMBL/GenBank/DDBJ databases">
        <title>Fifty Aureobasidium pullulans genomes reveal a recombining polyextremotolerant generalist.</title>
        <authorList>
            <person name="Gostincar C."/>
            <person name="Turk M."/>
            <person name="Zajc J."/>
            <person name="Gunde-Cimerman N."/>
        </authorList>
    </citation>
    <scope>NUCLEOTIDE SEQUENCE [LARGE SCALE GENOMIC DNA]</scope>
    <source>
        <strain evidence="1 2">EXF-11900</strain>
    </source>
</reference>
<name>A0A4S8SXM9_AURPU</name>
<evidence type="ECO:0008006" key="3">
    <source>
        <dbReference type="Google" id="ProtNLM"/>
    </source>
</evidence>
<proteinExistence type="predicted"/>
<comment type="caution">
    <text evidence="1">The sequence shown here is derived from an EMBL/GenBank/DDBJ whole genome shotgun (WGS) entry which is preliminary data.</text>
</comment>
<accession>A0A4S8SXM9</accession>
<protein>
    <recommendedName>
        <fullName evidence="3">NACHT-NTPase and P-loop NTPases N-terminal domain-containing protein</fullName>
    </recommendedName>
</protein>
<organism evidence="1 2">
    <name type="scientific">Aureobasidium pullulans</name>
    <name type="common">Black yeast</name>
    <name type="synonym">Pullularia pullulans</name>
    <dbReference type="NCBI Taxonomy" id="5580"/>
    <lineage>
        <taxon>Eukaryota</taxon>
        <taxon>Fungi</taxon>
        <taxon>Dikarya</taxon>
        <taxon>Ascomycota</taxon>
        <taxon>Pezizomycotina</taxon>
        <taxon>Dothideomycetes</taxon>
        <taxon>Dothideomycetidae</taxon>
        <taxon>Dothideales</taxon>
        <taxon>Saccotheciaceae</taxon>
        <taxon>Aureobasidium</taxon>
    </lineage>
</organism>
<evidence type="ECO:0000313" key="2">
    <source>
        <dbReference type="Proteomes" id="UP000304951"/>
    </source>
</evidence>
<dbReference type="Proteomes" id="UP000304951">
    <property type="component" value="Unassembled WGS sequence"/>
</dbReference>
<sequence length="210" mass="23828">MEFGVIASAIGVVGVAAQPIEVITKVRSLVQEAEDAPSNIENIAAELEILARALSGIEMQVRQTNQPAFSDPSPALLYCQQGIKQIAVSVTQLQSDIARRKKRGLLRALWKKDELATHLARIESARNSLMLAYSLYSRYAYVYSHFRHILWFFVINWPSGLMSNKISTFKPFTSYYASQLDPPLCFFKPSLGHRGRKFDIRTYKINQLWT</sequence>
<dbReference type="EMBL" id="QZAF01000032">
    <property type="protein sequence ID" value="THV75759.1"/>
    <property type="molecule type" value="Genomic_DNA"/>
</dbReference>
<gene>
    <name evidence="1" type="ORF">D6D28_01617</name>
</gene>
<dbReference type="AlphaFoldDB" id="A0A4S8SXM9"/>